<feature type="chain" id="PRO_5003200208" description="DUF306 domain-containing protein" evidence="1">
    <location>
        <begin position="27"/>
        <end position="152"/>
    </location>
</feature>
<evidence type="ECO:0000313" key="3">
    <source>
        <dbReference type="EMBL" id="EFV13789.2"/>
    </source>
</evidence>
<dbReference type="OrthoDB" id="507754at2"/>
<sequence length="152" mass="15393">MRRVLLGFSLIAPALLGGVAAGPAAASPNDPPDALYGAWAVASAAGPGSQAAMAAPSLRVRFGPDKVGLRVGVSGGCNGIGGAGSFDGDQAAFRPLISTMMACEPPLMEADSFVSKVLEGPVRFELRGDTLLLRNGARTLELARDPEDGEDG</sequence>
<protein>
    <recommendedName>
        <fullName evidence="2">DUF306 domain-containing protein</fullName>
    </recommendedName>
</protein>
<dbReference type="RefSeq" id="WP_021030896.1">
    <property type="nucleotide sequence ID" value="NZ_KI391954.1"/>
</dbReference>
<reference evidence="3 4" key="1">
    <citation type="journal article" date="2011" name="Stand. Genomic Sci.">
        <title>High quality draft genome sequence of Segniliparus rugosus CDC 945(T)= (ATCC BAA-974(T)).</title>
        <authorList>
            <person name="Earl A.M."/>
            <person name="Desjardins C.A."/>
            <person name="Fitzgerald M.G."/>
            <person name="Arachchi H.M."/>
            <person name="Zeng Q."/>
            <person name="Mehta T."/>
            <person name="Griggs A."/>
            <person name="Birren B.W."/>
            <person name="Toney N.C."/>
            <person name="Carr J."/>
            <person name="Posey J."/>
            <person name="Butler W.R."/>
        </authorList>
    </citation>
    <scope>NUCLEOTIDE SEQUENCE [LARGE SCALE GENOMIC DNA]</scope>
    <source>
        <strain evidence="4">ATCC BAA-974 / DSM 45345 / CCUG 50838 / CIP 108380 / JCM 13579 / CDC 945</strain>
    </source>
</reference>
<accession>E5XPC9</accession>
<gene>
    <name evidence="3" type="ORF">HMPREF9336_01351</name>
</gene>
<comment type="caution">
    <text evidence="3">The sequence shown here is derived from an EMBL/GenBank/DDBJ whole genome shotgun (WGS) entry which is preliminary data.</text>
</comment>
<dbReference type="PANTHER" id="PTHR35535:SF2">
    <property type="entry name" value="DUF306 DOMAIN-CONTAINING PROTEIN"/>
    <property type="match status" value="1"/>
</dbReference>
<feature type="signal peptide" evidence="1">
    <location>
        <begin position="1"/>
        <end position="26"/>
    </location>
</feature>
<dbReference type="InterPro" id="IPR053147">
    <property type="entry name" value="Hsp_HslJ-like"/>
</dbReference>
<feature type="domain" description="DUF306" evidence="2">
    <location>
        <begin position="37"/>
        <end position="139"/>
    </location>
</feature>
<evidence type="ECO:0000313" key="4">
    <source>
        <dbReference type="Proteomes" id="UP000004816"/>
    </source>
</evidence>
<dbReference type="AlphaFoldDB" id="E5XPC9"/>
<dbReference type="PANTHER" id="PTHR35535">
    <property type="entry name" value="HEAT SHOCK PROTEIN HSLJ"/>
    <property type="match status" value="1"/>
</dbReference>
<evidence type="ECO:0000256" key="1">
    <source>
        <dbReference type="SAM" id="SignalP"/>
    </source>
</evidence>
<name>E5XPC9_SEGRC</name>
<dbReference type="STRING" id="679197.HMPREF9336_01351"/>
<dbReference type="InterPro" id="IPR038670">
    <property type="entry name" value="HslJ-like_sf"/>
</dbReference>
<keyword evidence="1" id="KW-0732">Signal</keyword>
<evidence type="ECO:0000259" key="2">
    <source>
        <dbReference type="Pfam" id="PF03724"/>
    </source>
</evidence>
<dbReference type="Proteomes" id="UP000004816">
    <property type="component" value="Unassembled WGS sequence"/>
</dbReference>
<dbReference type="Gene3D" id="2.40.128.270">
    <property type="match status" value="1"/>
</dbReference>
<dbReference type="InterPro" id="IPR005184">
    <property type="entry name" value="DUF306_Meta_HslJ"/>
</dbReference>
<keyword evidence="4" id="KW-1185">Reference proteome</keyword>
<dbReference type="EMBL" id="ACZI02000003">
    <property type="protein sequence ID" value="EFV13789.2"/>
    <property type="molecule type" value="Genomic_DNA"/>
</dbReference>
<dbReference type="HOGENOM" id="CLU_1721076_0_0_11"/>
<organism evidence="3 4">
    <name type="scientific">Segniliparus rugosus (strain ATCC BAA-974 / DSM 45345 / CCUG 50838 / CIP 108380 / JCM 13579 / CDC 945)</name>
    <dbReference type="NCBI Taxonomy" id="679197"/>
    <lineage>
        <taxon>Bacteria</taxon>
        <taxon>Bacillati</taxon>
        <taxon>Actinomycetota</taxon>
        <taxon>Actinomycetes</taxon>
        <taxon>Mycobacteriales</taxon>
        <taxon>Segniliparaceae</taxon>
        <taxon>Segniliparus</taxon>
    </lineage>
</organism>
<dbReference type="Pfam" id="PF03724">
    <property type="entry name" value="META"/>
    <property type="match status" value="1"/>
</dbReference>
<proteinExistence type="predicted"/>